<dbReference type="GO" id="GO:0055052">
    <property type="term" value="C:ATP-binding cassette (ABC) transporter complex, substrate-binding subunit-containing"/>
    <property type="evidence" value="ECO:0007669"/>
    <property type="project" value="TreeGrafter"/>
</dbReference>
<dbReference type="Proteomes" id="UP000281547">
    <property type="component" value="Unassembled WGS sequence"/>
</dbReference>
<dbReference type="AlphaFoldDB" id="A0A433X2S3"/>
<comment type="subcellular location">
    <subcellularLocation>
        <location evidence="1">Cell inner membrane</location>
        <topology evidence="1">Peripheral membrane protein</topology>
    </subcellularLocation>
</comment>
<dbReference type="OrthoDB" id="9802264at2"/>
<dbReference type="InterPro" id="IPR027417">
    <property type="entry name" value="P-loop_NTPase"/>
</dbReference>
<evidence type="ECO:0000256" key="5">
    <source>
        <dbReference type="ARBA" id="ARBA00022840"/>
    </source>
</evidence>
<dbReference type="Pfam" id="PF08402">
    <property type="entry name" value="TOBE_2"/>
    <property type="match status" value="1"/>
</dbReference>
<dbReference type="GO" id="GO:0005524">
    <property type="term" value="F:ATP binding"/>
    <property type="evidence" value="ECO:0007669"/>
    <property type="project" value="UniProtKB-KW"/>
</dbReference>
<dbReference type="InterPro" id="IPR012340">
    <property type="entry name" value="NA-bd_OB-fold"/>
</dbReference>
<evidence type="ECO:0000256" key="6">
    <source>
        <dbReference type="SAM" id="MobiDB-lite"/>
    </source>
</evidence>
<dbReference type="InterPro" id="IPR008995">
    <property type="entry name" value="Mo/tungstate-bd_C_term_dom"/>
</dbReference>
<keyword evidence="3" id="KW-0813">Transport</keyword>
<dbReference type="EMBL" id="RZNJ01000008">
    <property type="protein sequence ID" value="RUT28367.1"/>
    <property type="molecule type" value="Genomic_DNA"/>
</dbReference>
<accession>A0A433X2S3</accession>
<evidence type="ECO:0000256" key="1">
    <source>
        <dbReference type="ARBA" id="ARBA00004417"/>
    </source>
</evidence>
<dbReference type="Gene3D" id="2.40.50.100">
    <property type="match status" value="1"/>
</dbReference>
<dbReference type="GO" id="GO:0016887">
    <property type="term" value="F:ATP hydrolysis activity"/>
    <property type="evidence" value="ECO:0007669"/>
    <property type="project" value="InterPro"/>
</dbReference>
<name>A0A433X2S3_9HYPH</name>
<evidence type="ECO:0000313" key="9">
    <source>
        <dbReference type="Proteomes" id="UP000281547"/>
    </source>
</evidence>
<proteinExistence type="inferred from homology"/>
<dbReference type="InterPro" id="IPR047641">
    <property type="entry name" value="ABC_transpr_MalK/UgpC-like"/>
</dbReference>
<keyword evidence="9" id="KW-1185">Reference proteome</keyword>
<keyword evidence="5 8" id="KW-0067">ATP-binding</keyword>
<evidence type="ECO:0000256" key="3">
    <source>
        <dbReference type="ARBA" id="ARBA00022448"/>
    </source>
</evidence>
<dbReference type="GO" id="GO:0140359">
    <property type="term" value="F:ABC-type transporter activity"/>
    <property type="evidence" value="ECO:0007669"/>
    <property type="project" value="UniProtKB-ARBA"/>
</dbReference>
<feature type="region of interest" description="Disordered" evidence="6">
    <location>
        <begin position="1"/>
        <end position="25"/>
    </location>
</feature>
<dbReference type="InterPro" id="IPR013611">
    <property type="entry name" value="Transp-assoc_OB_typ2"/>
</dbReference>
<reference evidence="8 9" key="1">
    <citation type="journal article" date="2016" name="Int. J. Syst. Evol. Microbiol.">
        <title>Arsenicitalea aurantiaca gen. nov., sp. nov., a new member of the family Hyphomicrobiaceae, isolated from high-arsenic sediment.</title>
        <authorList>
            <person name="Mu Y."/>
            <person name="Zhou L."/>
            <person name="Zeng X.C."/>
            <person name="Liu L."/>
            <person name="Pan Y."/>
            <person name="Chen X."/>
            <person name="Wang J."/>
            <person name="Li S."/>
            <person name="Li W.J."/>
            <person name="Wang Y."/>
        </authorList>
    </citation>
    <scope>NUCLEOTIDE SEQUENCE [LARGE SCALE GENOMIC DNA]</scope>
    <source>
        <strain evidence="8 9">42-50</strain>
    </source>
</reference>
<dbReference type="Gene3D" id="2.40.50.140">
    <property type="entry name" value="Nucleic acid-binding proteins"/>
    <property type="match status" value="1"/>
</dbReference>
<comment type="caution">
    <text evidence="8">The sequence shown here is derived from an EMBL/GenBank/DDBJ whole genome shotgun (WGS) entry which is preliminary data.</text>
</comment>
<dbReference type="PANTHER" id="PTHR43875">
    <property type="entry name" value="MALTODEXTRIN IMPORT ATP-BINDING PROTEIN MSMX"/>
    <property type="match status" value="1"/>
</dbReference>
<evidence type="ECO:0000313" key="8">
    <source>
        <dbReference type="EMBL" id="RUT28367.1"/>
    </source>
</evidence>
<dbReference type="InterPro" id="IPR017871">
    <property type="entry name" value="ABC_transporter-like_CS"/>
</dbReference>
<feature type="domain" description="ABC transporter" evidence="7">
    <location>
        <begin position="22"/>
        <end position="251"/>
    </location>
</feature>
<comment type="similarity">
    <text evidence="2">Belongs to the ABC transporter superfamily.</text>
</comment>
<dbReference type="FunFam" id="3.40.50.300:FF:000042">
    <property type="entry name" value="Maltose/maltodextrin ABC transporter, ATP-binding protein"/>
    <property type="match status" value="1"/>
</dbReference>
<dbReference type="Pfam" id="PF00005">
    <property type="entry name" value="ABC_tran"/>
    <property type="match status" value="1"/>
</dbReference>
<evidence type="ECO:0000259" key="7">
    <source>
        <dbReference type="PROSITE" id="PS50893"/>
    </source>
</evidence>
<evidence type="ECO:0000256" key="4">
    <source>
        <dbReference type="ARBA" id="ARBA00022741"/>
    </source>
</evidence>
<dbReference type="SUPFAM" id="SSF52540">
    <property type="entry name" value="P-loop containing nucleoside triphosphate hydrolases"/>
    <property type="match status" value="1"/>
</dbReference>
<dbReference type="SUPFAM" id="SSF50331">
    <property type="entry name" value="MOP-like"/>
    <property type="match status" value="1"/>
</dbReference>
<dbReference type="Gene3D" id="3.40.50.300">
    <property type="entry name" value="P-loop containing nucleotide triphosphate hydrolases"/>
    <property type="match status" value="1"/>
</dbReference>
<dbReference type="PANTHER" id="PTHR43875:SF1">
    <property type="entry name" value="OSMOPROTECTIVE COMPOUNDS UPTAKE ATP-BINDING PROTEIN GGTA"/>
    <property type="match status" value="1"/>
</dbReference>
<organism evidence="8 9">
    <name type="scientific">Arsenicitalea aurantiaca</name>
    <dbReference type="NCBI Taxonomy" id="1783274"/>
    <lineage>
        <taxon>Bacteria</taxon>
        <taxon>Pseudomonadati</taxon>
        <taxon>Pseudomonadota</taxon>
        <taxon>Alphaproteobacteria</taxon>
        <taxon>Hyphomicrobiales</taxon>
        <taxon>Devosiaceae</taxon>
        <taxon>Arsenicitalea</taxon>
    </lineage>
</organism>
<dbReference type="PROSITE" id="PS50893">
    <property type="entry name" value="ABC_TRANSPORTER_2"/>
    <property type="match status" value="1"/>
</dbReference>
<sequence length="385" mass="41912">MGSSESQRGGLGRSSPDEGGELVDADVERVAGAERHAPVGGLLGGGVDRAGGGRAQHALHRCAVEDLDLEGVTGGELRIDGTLINRLPPKDRDIAMVFQSYALYPHMNVGDNLRFTLKLAQTPKAEIESAIARAAEILGLSDLMERYPRELSGGQRQRVAMGRALVREPKVFLFDEPLSNLDAKLRVQMRAEIKSLHQRLATTTIYVTHDQVEAMTMADKIVVMRDGRVEQMGSPLELYDEPDNIFVAGFIGSPAMNFLEGRCVDRQFVTTGGTSLPAPFSSAEARTYGVRPEHIMLSETGLPARIVMLEPTGSETVATLELGSHLVNALFRERMPQKVGDAITVSIAPDRVALFNEDGNRIRNHDMHVAMAGLSDRLAVQETHL</sequence>
<keyword evidence="4" id="KW-0547">Nucleotide-binding</keyword>
<gene>
    <name evidence="8" type="ORF">EMQ25_17165</name>
</gene>
<dbReference type="InterPro" id="IPR003439">
    <property type="entry name" value="ABC_transporter-like_ATP-bd"/>
</dbReference>
<evidence type="ECO:0000256" key="2">
    <source>
        <dbReference type="ARBA" id="ARBA00005417"/>
    </source>
</evidence>
<protein>
    <submittedName>
        <fullName evidence="8">ATP-binding cassette domain-containing protein</fullName>
    </submittedName>
</protein>
<dbReference type="PROSITE" id="PS00211">
    <property type="entry name" value="ABC_TRANSPORTER_1"/>
    <property type="match status" value="1"/>
</dbReference>